<evidence type="ECO:0000256" key="2">
    <source>
        <dbReference type="ARBA" id="ARBA00010945"/>
    </source>
</evidence>
<keyword evidence="6 15" id="KW-0548">Nucleotidyltransferase</keyword>
<dbReference type="SUPFAM" id="SSF56672">
    <property type="entry name" value="DNA/RNA polymerases"/>
    <property type="match status" value="1"/>
</dbReference>
<dbReference type="PANTHER" id="PTHR11076:SF33">
    <property type="entry name" value="DNA POLYMERASE KAPPA"/>
    <property type="match status" value="1"/>
</dbReference>
<dbReference type="InterPro" id="IPR001126">
    <property type="entry name" value="UmuC"/>
</dbReference>
<protein>
    <recommendedName>
        <fullName evidence="15">DNA polymerase IV</fullName>
        <shortName evidence="15">Pol IV</shortName>
        <ecNumber evidence="15">2.7.7.7</ecNumber>
    </recommendedName>
</protein>
<reference evidence="17 18" key="1">
    <citation type="submission" date="2024-09" db="EMBL/GenBank/DDBJ databases">
        <authorList>
            <person name="Sun Q."/>
            <person name="Mori K."/>
        </authorList>
    </citation>
    <scope>NUCLEOTIDE SEQUENCE [LARGE SCALE GENOMIC DNA]</scope>
    <source>
        <strain evidence="17 18">ATCC 51285</strain>
    </source>
</reference>
<proteinExistence type="inferred from homology"/>
<dbReference type="EC" id="2.7.7.7" evidence="15"/>
<evidence type="ECO:0000256" key="12">
    <source>
        <dbReference type="ARBA" id="ARBA00023125"/>
    </source>
</evidence>
<keyword evidence="8 15" id="KW-0479">Metal-binding</keyword>
<evidence type="ECO:0000256" key="7">
    <source>
        <dbReference type="ARBA" id="ARBA00022705"/>
    </source>
</evidence>
<evidence type="ECO:0000256" key="14">
    <source>
        <dbReference type="ARBA" id="ARBA00049244"/>
    </source>
</evidence>
<dbReference type="Gene3D" id="3.30.1490.100">
    <property type="entry name" value="DNA polymerase, Y-family, little finger domain"/>
    <property type="match status" value="1"/>
</dbReference>
<dbReference type="Gene3D" id="3.30.70.270">
    <property type="match status" value="1"/>
</dbReference>
<evidence type="ECO:0000313" key="17">
    <source>
        <dbReference type="EMBL" id="MFB9886701.1"/>
    </source>
</evidence>
<feature type="binding site" evidence="15">
    <location>
        <position position="13"/>
    </location>
    <ligand>
        <name>Mg(2+)</name>
        <dbReference type="ChEBI" id="CHEBI:18420"/>
    </ligand>
</feature>
<dbReference type="Pfam" id="PF00817">
    <property type="entry name" value="IMS"/>
    <property type="match status" value="1"/>
</dbReference>
<dbReference type="Gene3D" id="3.40.1170.60">
    <property type="match status" value="1"/>
</dbReference>
<evidence type="ECO:0000256" key="8">
    <source>
        <dbReference type="ARBA" id="ARBA00022723"/>
    </source>
</evidence>
<evidence type="ECO:0000256" key="6">
    <source>
        <dbReference type="ARBA" id="ARBA00022695"/>
    </source>
</evidence>
<feature type="site" description="Substrate discrimination" evidence="15">
    <location>
        <position position="18"/>
    </location>
</feature>
<comment type="caution">
    <text evidence="17">The sequence shown here is derived from an EMBL/GenBank/DDBJ whole genome shotgun (WGS) entry which is preliminary data.</text>
</comment>
<dbReference type="NCBIfam" id="NF002677">
    <property type="entry name" value="PRK02406.1"/>
    <property type="match status" value="1"/>
</dbReference>
<evidence type="ECO:0000256" key="13">
    <source>
        <dbReference type="ARBA" id="ARBA00023204"/>
    </source>
</evidence>
<dbReference type="Pfam" id="PF11799">
    <property type="entry name" value="IMS_C"/>
    <property type="match status" value="1"/>
</dbReference>
<dbReference type="InterPro" id="IPR017961">
    <property type="entry name" value="DNA_pol_Y-fam_little_finger"/>
</dbReference>
<dbReference type="InterPro" id="IPR053848">
    <property type="entry name" value="IMS_HHH_1"/>
</dbReference>
<dbReference type="HAMAP" id="MF_01113">
    <property type="entry name" value="DNApol_IV"/>
    <property type="match status" value="1"/>
</dbReference>
<keyword evidence="3 15" id="KW-0515">Mutator protein</keyword>
<evidence type="ECO:0000256" key="4">
    <source>
        <dbReference type="ARBA" id="ARBA00022490"/>
    </source>
</evidence>
<comment type="cofactor">
    <cofactor evidence="15">
        <name>Mg(2+)</name>
        <dbReference type="ChEBI" id="CHEBI:18420"/>
    </cofactor>
    <text evidence="15">Binds 2 magnesium ions per subunit.</text>
</comment>
<feature type="domain" description="UmuC" evidence="16">
    <location>
        <begin position="9"/>
        <end position="190"/>
    </location>
</feature>
<evidence type="ECO:0000256" key="11">
    <source>
        <dbReference type="ARBA" id="ARBA00022932"/>
    </source>
</evidence>
<comment type="catalytic activity">
    <reaction evidence="14 15">
        <text>DNA(n) + a 2'-deoxyribonucleoside 5'-triphosphate = DNA(n+1) + diphosphate</text>
        <dbReference type="Rhea" id="RHEA:22508"/>
        <dbReference type="Rhea" id="RHEA-COMP:17339"/>
        <dbReference type="Rhea" id="RHEA-COMP:17340"/>
        <dbReference type="ChEBI" id="CHEBI:33019"/>
        <dbReference type="ChEBI" id="CHEBI:61560"/>
        <dbReference type="ChEBI" id="CHEBI:173112"/>
        <dbReference type="EC" id="2.7.7.7"/>
    </reaction>
</comment>
<dbReference type="InterPro" id="IPR043128">
    <property type="entry name" value="Rev_trsase/Diguanyl_cyclase"/>
</dbReference>
<dbReference type="InterPro" id="IPR022880">
    <property type="entry name" value="DNApol_IV"/>
</dbReference>
<keyword evidence="18" id="KW-1185">Reference proteome</keyword>
<comment type="subunit">
    <text evidence="15">Monomer.</text>
</comment>
<dbReference type="CDD" id="cd03586">
    <property type="entry name" value="PolY_Pol_IV_kappa"/>
    <property type="match status" value="1"/>
</dbReference>
<keyword evidence="4 15" id="KW-0963">Cytoplasm</keyword>
<evidence type="ECO:0000256" key="10">
    <source>
        <dbReference type="ARBA" id="ARBA00022842"/>
    </source>
</evidence>
<comment type="similarity">
    <text evidence="2 15">Belongs to the DNA polymerase type-Y family.</text>
</comment>
<dbReference type="PROSITE" id="PS50173">
    <property type="entry name" value="UMUC"/>
    <property type="match status" value="1"/>
</dbReference>
<sequence>MSDQPQRKIIHFDCDCFFAAVEMRDNPAWRDIPLAIGGDPGRRGVIATCNYPARRFGVRSAMASAHALKLCPDLLLIPGNMAKYRETSQGFRRILEDYSEQIEPLSLDEAFIDVSGSHLHQGSATLIAEEVRQRVREELGITVSAGVAPNKFLAKVASDWHKPDGIMVIRPDQVEAFVAALPVEKIWGVGKVTAEKLHRLGLFYCRDVQAWGLTRLQEQLGPRLAEHLHRYSHGRDERPLETAHTRLSLSVEHTYAVDLPDLAACQAALPALIAELEQRLARRQERPRISGHLVKLKFADFQQTTVERQLGRPDADYGALLEAAWQRGERPVRLIGVGVRLAQDQDGSATWQQLSLCWDD</sequence>
<dbReference type="RefSeq" id="WP_035460881.1">
    <property type="nucleotide sequence ID" value="NZ_JAUESS010000001.1"/>
</dbReference>
<dbReference type="Pfam" id="PF21999">
    <property type="entry name" value="IMS_HHH_1"/>
    <property type="match status" value="1"/>
</dbReference>
<evidence type="ECO:0000256" key="1">
    <source>
        <dbReference type="ARBA" id="ARBA00004496"/>
    </source>
</evidence>
<keyword evidence="12 15" id="KW-0238">DNA-binding</keyword>
<evidence type="ECO:0000256" key="15">
    <source>
        <dbReference type="HAMAP-Rule" id="MF_01113"/>
    </source>
</evidence>
<comment type="subcellular location">
    <subcellularLocation>
        <location evidence="1 15">Cytoplasm</location>
    </subcellularLocation>
</comment>
<evidence type="ECO:0000256" key="9">
    <source>
        <dbReference type="ARBA" id="ARBA00022763"/>
    </source>
</evidence>
<gene>
    <name evidence="15 17" type="primary">dinB</name>
    <name evidence="17" type="ORF">ACFFLH_09785</name>
</gene>
<dbReference type="PANTHER" id="PTHR11076">
    <property type="entry name" value="DNA REPAIR POLYMERASE UMUC / TRANSFERASE FAMILY MEMBER"/>
    <property type="match status" value="1"/>
</dbReference>
<keyword evidence="7 15" id="KW-0235">DNA replication</keyword>
<keyword evidence="11 15" id="KW-0239">DNA-directed DNA polymerase</keyword>
<name>A0ABV5ZBP1_9GAMM</name>
<accession>A0ABV5ZBP1</accession>
<evidence type="ECO:0000313" key="18">
    <source>
        <dbReference type="Proteomes" id="UP001589628"/>
    </source>
</evidence>
<dbReference type="InterPro" id="IPR050116">
    <property type="entry name" value="DNA_polymerase-Y"/>
</dbReference>
<evidence type="ECO:0000259" key="16">
    <source>
        <dbReference type="PROSITE" id="PS50173"/>
    </source>
</evidence>
<dbReference type="SUPFAM" id="SSF100879">
    <property type="entry name" value="Lesion bypass DNA polymerase (Y-family), little finger domain"/>
    <property type="match status" value="1"/>
</dbReference>
<dbReference type="EMBL" id="JBHLZN010000003">
    <property type="protein sequence ID" value="MFB9886701.1"/>
    <property type="molecule type" value="Genomic_DNA"/>
</dbReference>
<evidence type="ECO:0000256" key="5">
    <source>
        <dbReference type="ARBA" id="ARBA00022679"/>
    </source>
</evidence>
<keyword evidence="13 15" id="KW-0234">DNA repair</keyword>
<keyword evidence="5 15" id="KW-0808">Transferase</keyword>
<keyword evidence="9 15" id="KW-0227">DNA damage</keyword>
<evidence type="ECO:0000256" key="3">
    <source>
        <dbReference type="ARBA" id="ARBA00022457"/>
    </source>
</evidence>
<feature type="active site" evidence="15">
    <location>
        <position position="109"/>
    </location>
</feature>
<dbReference type="Gene3D" id="1.10.150.20">
    <property type="entry name" value="5' to 3' exonuclease, C-terminal subdomain"/>
    <property type="match status" value="1"/>
</dbReference>
<organism evidence="17 18">
    <name type="scientific">Balneatrix alpica</name>
    <dbReference type="NCBI Taxonomy" id="75684"/>
    <lineage>
        <taxon>Bacteria</taxon>
        <taxon>Pseudomonadati</taxon>
        <taxon>Pseudomonadota</taxon>
        <taxon>Gammaproteobacteria</taxon>
        <taxon>Oceanospirillales</taxon>
        <taxon>Balneatrichaceae</taxon>
        <taxon>Balneatrix</taxon>
    </lineage>
</organism>
<keyword evidence="10 15" id="KW-0460">Magnesium</keyword>
<dbReference type="GO" id="GO:0003887">
    <property type="term" value="F:DNA-directed DNA polymerase activity"/>
    <property type="evidence" value="ECO:0007669"/>
    <property type="project" value="UniProtKB-EC"/>
</dbReference>
<comment type="function">
    <text evidence="15">Poorly processive, error-prone DNA polymerase involved in untargeted mutagenesis. Copies undamaged DNA at stalled replication forks, which arise in vivo from mismatched or misaligned primer ends. These misaligned primers can be extended by PolIV. Exhibits no 3'-5' exonuclease (proofreading) activity. May be involved in translesional synthesis, in conjunction with the beta clamp from PolIII.</text>
</comment>
<feature type="binding site" evidence="15">
    <location>
        <position position="108"/>
    </location>
    <ligand>
        <name>Mg(2+)</name>
        <dbReference type="ChEBI" id="CHEBI:18420"/>
    </ligand>
</feature>
<dbReference type="InterPro" id="IPR036775">
    <property type="entry name" value="DNA_pol_Y-fam_lit_finger_sf"/>
</dbReference>
<dbReference type="Proteomes" id="UP001589628">
    <property type="component" value="Unassembled WGS sequence"/>
</dbReference>
<dbReference type="InterPro" id="IPR043502">
    <property type="entry name" value="DNA/RNA_pol_sf"/>
</dbReference>